<organism evidence="1 2">
    <name type="scientific">Gigaspora margarita</name>
    <dbReference type="NCBI Taxonomy" id="4874"/>
    <lineage>
        <taxon>Eukaryota</taxon>
        <taxon>Fungi</taxon>
        <taxon>Fungi incertae sedis</taxon>
        <taxon>Mucoromycota</taxon>
        <taxon>Glomeromycotina</taxon>
        <taxon>Glomeromycetes</taxon>
        <taxon>Diversisporales</taxon>
        <taxon>Gigasporaceae</taxon>
        <taxon>Gigaspora</taxon>
    </lineage>
</organism>
<comment type="caution">
    <text evidence="1">The sequence shown here is derived from an EMBL/GenBank/DDBJ whole genome shotgun (WGS) entry which is preliminary data.</text>
</comment>
<accession>A0A8H4AEP3</accession>
<sequence length="193" mass="22415">MIKLPNECLFKIFINLKGYHKSLFSCLLVDRQWCKNVVPILWSEVPFKNRKFIRTCLLLLNLEEQTKLIPFDIILPNNSKPLFEYTNYIKSIKITTDCGILGWLNHEGSGPRDLIDYSKEDSDSINAVQTIRSSLTLMFLKSCNKLNYLSFRGINYNEMKILFENIFNKNSLNSLDIGNNQLGIEERIGLVQK</sequence>
<protein>
    <submittedName>
        <fullName evidence="1">F-box domain-containing protein</fullName>
    </submittedName>
</protein>
<dbReference type="AlphaFoldDB" id="A0A8H4AEP3"/>
<dbReference type="InterPro" id="IPR036047">
    <property type="entry name" value="F-box-like_dom_sf"/>
</dbReference>
<dbReference type="SUPFAM" id="SSF81383">
    <property type="entry name" value="F-box domain"/>
    <property type="match status" value="1"/>
</dbReference>
<evidence type="ECO:0000313" key="2">
    <source>
        <dbReference type="Proteomes" id="UP000439903"/>
    </source>
</evidence>
<reference evidence="1 2" key="1">
    <citation type="journal article" date="2019" name="Environ. Microbiol.">
        <title>At the nexus of three kingdoms: the genome of the mycorrhizal fungus Gigaspora margarita provides insights into plant, endobacterial and fungal interactions.</title>
        <authorList>
            <person name="Venice F."/>
            <person name="Ghignone S."/>
            <person name="Salvioli di Fossalunga A."/>
            <person name="Amselem J."/>
            <person name="Novero M."/>
            <person name="Xianan X."/>
            <person name="Sedzielewska Toro K."/>
            <person name="Morin E."/>
            <person name="Lipzen A."/>
            <person name="Grigoriev I.V."/>
            <person name="Henrissat B."/>
            <person name="Martin F.M."/>
            <person name="Bonfante P."/>
        </authorList>
    </citation>
    <scope>NUCLEOTIDE SEQUENCE [LARGE SCALE GENOMIC DNA]</scope>
    <source>
        <strain evidence="1 2">BEG34</strain>
    </source>
</reference>
<evidence type="ECO:0000313" key="1">
    <source>
        <dbReference type="EMBL" id="KAF0486326.1"/>
    </source>
</evidence>
<gene>
    <name evidence="1" type="ORF">F8M41_022695</name>
</gene>
<dbReference type="EMBL" id="WTPW01000711">
    <property type="protein sequence ID" value="KAF0486326.1"/>
    <property type="molecule type" value="Genomic_DNA"/>
</dbReference>
<proteinExistence type="predicted"/>
<keyword evidence="2" id="KW-1185">Reference proteome</keyword>
<dbReference type="OrthoDB" id="10257471at2759"/>
<name>A0A8H4AEP3_GIGMA</name>
<dbReference type="Proteomes" id="UP000439903">
    <property type="component" value="Unassembled WGS sequence"/>
</dbReference>